<keyword evidence="5" id="KW-0653">Protein transport</keyword>
<dbReference type="RefSeq" id="XP_025361603.1">
    <property type="nucleotide sequence ID" value="XM_025508280.1"/>
</dbReference>
<evidence type="ECO:0000256" key="10">
    <source>
        <dbReference type="SAM" id="Phobius"/>
    </source>
</evidence>
<keyword evidence="2" id="KW-0813">Transport</keyword>
<dbReference type="AlphaFoldDB" id="A0A316URP8"/>
<reference evidence="11 12" key="1">
    <citation type="journal article" date="2018" name="Mol. Biol. Evol.">
        <title>Broad Genomic Sampling Reveals a Smut Pathogenic Ancestry of the Fungal Clade Ustilaginomycotina.</title>
        <authorList>
            <person name="Kijpornyongpan T."/>
            <person name="Mondo S.J."/>
            <person name="Barry K."/>
            <person name="Sandor L."/>
            <person name="Lee J."/>
            <person name="Lipzen A."/>
            <person name="Pangilinan J."/>
            <person name="LaButti K."/>
            <person name="Hainaut M."/>
            <person name="Henrissat B."/>
            <person name="Grigoriev I.V."/>
            <person name="Spatafora J.W."/>
            <person name="Aime M.C."/>
        </authorList>
    </citation>
    <scope>NUCLEOTIDE SEQUENCE [LARGE SCALE GENOMIC DNA]</scope>
    <source>
        <strain evidence="11 12">MCA 5214</strain>
    </source>
</reference>
<evidence type="ECO:0000256" key="6">
    <source>
        <dbReference type="ARBA" id="ARBA00022989"/>
    </source>
</evidence>
<dbReference type="EMBL" id="KZ819669">
    <property type="protein sequence ID" value="PWN26991.1"/>
    <property type="molecule type" value="Genomic_DNA"/>
</dbReference>
<evidence type="ECO:0000313" key="11">
    <source>
        <dbReference type="EMBL" id="PWN26991.1"/>
    </source>
</evidence>
<evidence type="ECO:0000256" key="2">
    <source>
        <dbReference type="ARBA" id="ARBA00022448"/>
    </source>
</evidence>
<dbReference type="GO" id="GO:0015031">
    <property type="term" value="P:protein transport"/>
    <property type="evidence" value="ECO:0007669"/>
    <property type="project" value="UniProtKB-KW"/>
</dbReference>
<evidence type="ECO:0000256" key="4">
    <source>
        <dbReference type="ARBA" id="ARBA00022787"/>
    </source>
</evidence>
<evidence type="ECO:0000256" key="1">
    <source>
        <dbReference type="ARBA" id="ARBA00004572"/>
    </source>
</evidence>
<evidence type="ECO:0000256" key="5">
    <source>
        <dbReference type="ARBA" id="ARBA00022927"/>
    </source>
</evidence>
<dbReference type="GO" id="GO:0005741">
    <property type="term" value="C:mitochondrial outer membrane"/>
    <property type="evidence" value="ECO:0007669"/>
    <property type="project" value="UniProtKB-SubCell"/>
</dbReference>
<keyword evidence="7" id="KW-0496">Mitochondrion</keyword>
<keyword evidence="6 10" id="KW-1133">Transmembrane helix</keyword>
<comment type="subcellular location">
    <subcellularLocation>
        <location evidence="1">Mitochondrion outer membrane</location>
        <topology evidence="1">Single-pass membrane protein</topology>
    </subcellularLocation>
</comment>
<evidence type="ECO:0000313" key="12">
    <source>
        <dbReference type="Proteomes" id="UP000245884"/>
    </source>
</evidence>
<keyword evidence="12" id="KW-1185">Reference proteome</keyword>
<keyword evidence="8 10" id="KW-0472">Membrane</keyword>
<dbReference type="Proteomes" id="UP000245884">
    <property type="component" value="Unassembled WGS sequence"/>
</dbReference>
<feature type="transmembrane region" description="Helical" evidence="10">
    <location>
        <begin position="28"/>
        <end position="46"/>
    </location>
</feature>
<evidence type="ECO:0000256" key="8">
    <source>
        <dbReference type="ARBA" id="ARBA00023136"/>
    </source>
</evidence>
<keyword evidence="4" id="KW-1000">Mitochondrion outer membrane</keyword>
<dbReference type="InterPro" id="IPR019603">
    <property type="entry name" value="Tom5"/>
</dbReference>
<proteinExistence type="inferred from homology"/>
<organism evidence="11 12">
    <name type="scientific">Jaminaea rosea</name>
    <dbReference type="NCBI Taxonomy" id="1569628"/>
    <lineage>
        <taxon>Eukaryota</taxon>
        <taxon>Fungi</taxon>
        <taxon>Dikarya</taxon>
        <taxon>Basidiomycota</taxon>
        <taxon>Ustilaginomycotina</taxon>
        <taxon>Exobasidiomycetes</taxon>
        <taxon>Microstromatales</taxon>
        <taxon>Microstromatales incertae sedis</taxon>
        <taxon>Jaminaea</taxon>
    </lineage>
</organism>
<gene>
    <name evidence="11" type="ORF">BDZ90DRAFT_260671</name>
</gene>
<dbReference type="GeneID" id="37030103"/>
<protein>
    <submittedName>
        <fullName evidence="11">Uncharacterized protein</fullName>
    </submittedName>
</protein>
<accession>A0A316URP8</accession>
<dbReference type="GO" id="GO:0006626">
    <property type="term" value="P:protein targeting to mitochondrion"/>
    <property type="evidence" value="ECO:0007669"/>
    <property type="project" value="UniProtKB-ARBA"/>
</dbReference>
<dbReference type="Pfam" id="PF10642">
    <property type="entry name" value="Tom5"/>
    <property type="match status" value="1"/>
</dbReference>
<evidence type="ECO:0000256" key="3">
    <source>
        <dbReference type="ARBA" id="ARBA00022692"/>
    </source>
</evidence>
<comment type="similarity">
    <text evidence="9">Belongs to the Tom5 family.</text>
</comment>
<sequence>MFGGPPPPPSAEEKARASAAANRTLNSFIIGAVTLYVAPWLLAPAFERFYK</sequence>
<evidence type="ECO:0000256" key="7">
    <source>
        <dbReference type="ARBA" id="ARBA00023128"/>
    </source>
</evidence>
<keyword evidence="3 10" id="KW-0812">Transmembrane</keyword>
<evidence type="ECO:0000256" key="9">
    <source>
        <dbReference type="ARBA" id="ARBA00025716"/>
    </source>
</evidence>
<name>A0A316URP8_9BASI</name>